<keyword evidence="4" id="KW-0223">Dioxygenase</keyword>
<dbReference type="InterPro" id="IPR004360">
    <property type="entry name" value="Glyas_Fos-R_dOase_dom"/>
</dbReference>
<dbReference type="Proteomes" id="UP000003751">
    <property type="component" value="Unassembled WGS sequence"/>
</dbReference>
<gene>
    <name evidence="4" type="ORF">SAMN05444342_2123</name>
    <name evidence="3" type="ORF">ZOD2009_18839</name>
</gene>
<protein>
    <submittedName>
        <fullName evidence="3 4">Glyoxalase</fullName>
    </submittedName>
</protein>
<dbReference type="Proteomes" id="UP000184203">
    <property type="component" value="Unassembled WGS sequence"/>
</dbReference>
<reference evidence="6" key="2">
    <citation type="submission" date="2016-11" db="EMBL/GenBank/DDBJ databases">
        <authorList>
            <person name="Varghese N."/>
            <person name="Submissions S."/>
        </authorList>
    </citation>
    <scope>NUCLEOTIDE SEQUENCE [LARGE SCALE GENOMIC DNA]</scope>
    <source>
        <strain evidence="6">DX253</strain>
    </source>
</reference>
<evidence type="ECO:0000259" key="2">
    <source>
        <dbReference type="PROSITE" id="PS51819"/>
    </source>
</evidence>
<dbReference type="AlphaFoldDB" id="E7QY78"/>
<dbReference type="GO" id="GO:0046872">
    <property type="term" value="F:metal ion binding"/>
    <property type="evidence" value="ECO:0007669"/>
    <property type="project" value="UniProtKB-KW"/>
</dbReference>
<dbReference type="InterPro" id="IPR037523">
    <property type="entry name" value="VOC_core"/>
</dbReference>
<evidence type="ECO:0000256" key="1">
    <source>
        <dbReference type="ARBA" id="ARBA00022723"/>
    </source>
</evidence>
<evidence type="ECO:0000313" key="4">
    <source>
        <dbReference type="EMBL" id="SHK76976.1"/>
    </source>
</evidence>
<dbReference type="PANTHER" id="PTHR36113">
    <property type="entry name" value="LYASE, PUTATIVE-RELATED-RELATED"/>
    <property type="match status" value="1"/>
</dbReference>
<dbReference type="PANTHER" id="PTHR36113:SF6">
    <property type="entry name" value="FOSFOMYCIN RESISTANCE PROTEIN FOSX"/>
    <property type="match status" value="1"/>
</dbReference>
<dbReference type="OrthoDB" id="166801at2157"/>
<dbReference type="PATRIC" id="fig|797209.4.peg.3693"/>
<keyword evidence="4" id="KW-0560">Oxidoreductase</keyword>
<dbReference type="SUPFAM" id="SSF54593">
    <property type="entry name" value="Glyoxalase/Bleomycin resistance protein/Dihydroxybiphenyl dioxygenase"/>
    <property type="match status" value="1"/>
</dbReference>
<keyword evidence="1" id="KW-0479">Metal-binding</keyword>
<dbReference type="GO" id="GO:0051213">
    <property type="term" value="F:dioxygenase activity"/>
    <property type="evidence" value="ECO:0007669"/>
    <property type="project" value="UniProtKB-KW"/>
</dbReference>
<dbReference type="InterPro" id="IPR051332">
    <property type="entry name" value="Fosfomycin_Res_Enzymes"/>
</dbReference>
<feature type="domain" description="VOC" evidence="2">
    <location>
        <begin position="9"/>
        <end position="135"/>
    </location>
</feature>
<reference evidence="4" key="3">
    <citation type="submission" date="2016-11" db="EMBL/GenBank/DDBJ databases">
        <authorList>
            <person name="Jaros S."/>
            <person name="Januszkiewicz K."/>
            <person name="Wedrychowicz H."/>
        </authorList>
    </citation>
    <scope>NUCLEOTIDE SEQUENCE [LARGE SCALE GENOMIC DNA]</scope>
    <source>
        <strain evidence="4">DX253</strain>
    </source>
</reference>
<dbReference type="PROSITE" id="PS51819">
    <property type="entry name" value="VOC"/>
    <property type="match status" value="1"/>
</dbReference>
<dbReference type="STRING" id="797209.GCA_000376445_02874"/>
<sequence>MTNDSPTGLLHHVELYASDFEASASFWGWLLDELGYSVYQDWDGGRSWKRGETYIVLVQADEEFRDEPYHRRRPGLNHLAFHAASRDHVDELTETLRSKGVPILYEDDHPFAGGEDHYAVYFEDPERIKVELVAPE</sequence>
<reference evidence="3 5" key="1">
    <citation type="journal article" date="2014" name="ISME J.">
        <title>Trehalose/2-sulfotrehalose biosynthesis and glycine-betaine uptake are widely spread mechanisms for osmoadaptation in the Halobacteriales.</title>
        <authorList>
            <person name="Youssef N.H."/>
            <person name="Savage-Ashlock K.N."/>
            <person name="McCully A.L."/>
            <person name="Luedtke B."/>
            <person name="Shaw E.I."/>
            <person name="Hoff W.D."/>
            <person name="Elshahed M.S."/>
        </authorList>
    </citation>
    <scope>NUCLEOTIDE SEQUENCE [LARGE SCALE GENOMIC DNA]</scope>
    <source>
        <strain evidence="3 5">DX253</strain>
    </source>
</reference>
<organism evidence="3 5">
    <name type="scientific">Haladaptatus paucihalophilus DX253</name>
    <dbReference type="NCBI Taxonomy" id="797209"/>
    <lineage>
        <taxon>Archaea</taxon>
        <taxon>Methanobacteriati</taxon>
        <taxon>Methanobacteriota</taxon>
        <taxon>Stenosarchaea group</taxon>
        <taxon>Halobacteria</taxon>
        <taxon>Halobacteriales</taxon>
        <taxon>Haladaptataceae</taxon>
        <taxon>Haladaptatus</taxon>
    </lineage>
</organism>
<keyword evidence="6" id="KW-1185">Reference proteome</keyword>
<proteinExistence type="predicted"/>
<name>E7QY78_HALPU</name>
<evidence type="ECO:0000313" key="5">
    <source>
        <dbReference type="Proteomes" id="UP000003751"/>
    </source>
</evidence>
<dbReference type="InterPro" id="IPR029068">
    <property type="entry name" value="Glyas_Bleomycin-R_OHBP_Dase"/>
</dbReference>
<dbReference type="Pfam" id="PF00903">
    <property type="entry name" value="Glyoxalase"/>
    <property type="match status" value="1"/>
</dbReference>
<evidence type="ECO:0000313" key="3">
    <source>
        <dbReference type="EMBL" id="EFW90544.1"/>
    </source>
</evidence>
<dbReference type="eggNOG" id="arCOG02708">
    <property type="taxonomic scope" value="Archaea"/>
</dbReference>
<accession>E7QY78</accession>
<dbReference type="Gene3D" id="3.10.180.10">
    <property type="entry name" value="2,3-Dihydroxybiphenyl 1,2-Dioxygenase, domain 1"/>
    <property type="match status" value="1"/>
</dbReference>
<evidence type="ECO:0000313" key="6">
    <source>
        <dbReference type="Proteomes" id="UP000184203"/>
    </source>
</evidence>
<dbReference type="EMBL" id="FRAN01000003">
    <property type="protein sequence ID" value="SHK76976.1"/>
    <property type="molecule type" value="Genomic_DNA"/>
</dbReference>
<dbReference type="RefSeq" id="WP_007982459.1">
    <property type="nucleotide sequence ID" value="NZ_AEMG01000025.1"/>
</dbReference>
<dbReference type="EMBL" id="AEMG01000025">
    <property type="protein sequence ID" value="EFW90544.1"/>
    <property type="molecule type" value="Genomic_DNA"/>
</dbReference>